<dbReference type="AlphaFoldDB" id="A0A834MK49"/>
<feature type="region of interest" description="Disordered" evidence="1">
    <location>
        <begin position="78"/>
        <end position="99"/>
    </location>
</feature>
<dbReference type="OrthoDB" id="6762903at2759"/>
<reference evidence="2" key="1">
    <citation type="submission" date="2020-08" db="EMBL/GenBank/DDBJ databases">
        <title>Genome sequencing and assembly of the red palm weevil Rhynchophorus ferrugineus.</title>
        <authorList>
            <person name="Dias G.B."/>
            <person name="Bergman C.M."/>
            <person name="Manee M."/>
        </authorList>
    </citation>
    <scope>NUCLEOTIDE SEQUENCE</scope>
    <source>
        <strain evidence="2">AA-2017</strain>
        <tissue evidence="2">Whole larva</tissue>
    </source>
</reference>
<evidence type="ECO:0000256" key="1">
    <source>
        <dbReference type="SAM" id="MobiDB-lite"/>
    </source>
</evidence>
<dbReference type="Proteomes" id="UP000625711">
    <property type="component" value="Unassembled WGS sequence"/>
</dbReference>
<gene>
    <name evidence="2" type="ORF">GWI33_007385</name>
</gene>
<sequence length="271" mass="32576">MATKHMTTQEIILRSRQLNPCDELYWKCRGYPDRPSNWKELLEEKLLNKSEKCYECEDDDYDDEDDYDQYENFSDEFKVYSDDSEVNSDDEDEVEDSYDKVKQLIRPANWKELLKEKHNEEIDGSDNNYKDDEDGESEDEYDDENENKAAQEIVLRSRQLNPCDVLYWKSRGYLERPANWKELLKDNDNEEIDESDNNYNDDEDSESEDEYDDENEDEENDENYDYGSCDCDDAYRHAYISNSKNPNNDLYWQQRGYSSKPNNWKDLLKEN</sequence>
<keyword evidence="3" id="KW-1185">Reference proteome</keyword>
<protein>
    <submittedName>
        <fullName evidence="2">Uncharacterized protein</fullName>
    </submittedName>
</protein>
<accession>A0A834MK49</accession>
<feature type="compositionally biased region" description="Polar residues" evidence="1">
    <location>
        <begin position="242"/>
        <end position="262"/>
    </location>
</feature>
<feature type="compositionally biased region" description="Acidic residues" evidence="1">
    <location>
        <begin position="82"/>
        <end position="96"/>
    </location>
</feature>
<organism evidence="2 3">
    <name type="scientific">Rhynchophorus ferrugineus</name>
    <name type="common">Red palm weevil</name>
    <name type="synonym">Curculio ferrugineus</name>
    <dbReference type="NCBI Taxonomy" id="354439"/>
    <lineage>
        <taxon>Eukaryota</taxon>
        <taxon>Metazoa</taxon>
        <taxon>Ecdysozoa</taxon>
        <taxon>Arthropoda</taxon>
        <taxon>Hexapoda</taxon>
        <taxon>Insecta</taxon>
        <taxon>Pterygota</taxon>
        <taxon>Neoptera</taxon>
        <taxon>Endopterygota</taxon>
        <taxon>Coleoptera</taxon>
        <taxon>Polyphaga</taxon>
        <taxon>Cucujiformia</taxon>
        <taxon>Curculionidae</taxon>
        <taxon>Dryophthorinae</taxon>
        <taxon>Rhynchophorus</taxon>
    </lineage>
</organism>
<name>A0A834MK49_RHYFE</name>
<dbReference type="EMBL" id="JAACXV010000036">
    <property type="protein sequence ID" value="KAF7286136.1"/>
    <property type="molecule type" value="Genomic_DNA"/>
</dbReference>
<comment type="caution">
    <text evidence="2">The sequence shown here is derived from an EMBL/GenBank/DDBJ whole genome shotgun (WGS) entry which is preliminary data.</text>
</comment>
<feature type="region of interest" description="Disordered" evidence="1">
    <location>
        <begin position="242"/>
        <end position="271"/>
    </location>
</feature>
<feature type="compositionally biased region" description="Acidic residues" evidence="1">
    <location>
        <begin position="188"/>
        <end position="224"/>
    </location>
</feature>
<feature type="compositionally biased region" description="Acidic residues" evidence="1">
    <location>
        <begin position="131"/>
        <end position="145"/>
    </location>
</feature>
<evidence type="ECO:0000313" key="2">
    <source>
        <dbReference type="EMBL" id="KAF7286136.1"/>
    </source>
</evidence>
<evidence type="ECO:0000313" key="3">
    <source>
        <dbReference type="Proteomes" id="UP000625711"/>
    </source>
</evidence>
<feature type="region of interest" description="Disordered" evidence="1">
    <location>
        <begin position="185"/>
        <end position="229"/>
    </location>
</feature>
<proteinExistence type="predicted"/>
<feature type="region of interest" description="Disordered" evidence="1">
    <location>
        <begin position="115"/>
        <end position="155"/>
    </location>
</feature>